<dbReference type="EMBL" id="QKWP01000210">
    <property type="protein sequence ID" value="RIB24597.1"/>
    <property type="molecule type" value="Genomic_DNA"/>
</dbReference>
<evidence type="ECO:0000313" key="2">
    <source>
        <dbReference type="EMBL" id="RIB24597.1"/>
    </source>
</evidence>
<keyword evidence="3" id="KW-1185">Reference proteome</keyword>
<sequence>MTSTRRKKYIVGRACTNCKLKKHKCDDEGIQCKYCAKRNLKCVRGDWDKRGRKPNQTQSIQGDKGSFDSFIYEQMRPESNECILHNNETQQLYPNFGFTPFELHEPTFGIDDLDKYVESLCLLQIRGHFNAEEEQQTYK</sequence>
<dbReference type="SUPFAM" id="SSF57701">
    <property type="entry name" value="Zn2/Cys6 DNA-binding domain"/>
    <property type="match status" value="1"/>
</dbReference>
<dbReference type="InterPro" id="IPR001138">
    <property type="entry name" value="Zn2Cys6_DnaBD"/>
</dbReference>
<dbReference type="OrthoDB" id="416217at2759"/>
<proteinExistence type="predicted"/>
<dbReference type="GO" id="GO:0000981">
    <property type="term" value="F:DNA-binding transcription factor activity, RNA polymerase II-specific"/>
    <property type="evidence" value="ECO:0007669"/>
    <property type="project" value="InterPro"/>
</dbReference>
<accession>A0A397VTD1</accession>
<dbReference type="AlphaFoldDB" id="A0A397VTD1"/>
<gene>
    <name evidence="2" type="ORF">C2G38_2031758</name>
</gene>
<dbReference type="Proteomes" id="UP000266673">
    <property type="component" value="Unassembled WGS sequence"/>
</dbReference>
<protein>
    <recommendedName>
        <fullName evidence="1">Zn(2)-C6 fungal-type domain-containing protein</fullName>
    </recommendedName>
</protein>
<name>A0A397VTD1_9GLOM</name>
<feature type="domain" description="Zn(2)-C6 fungal-type" evidence="1">
    <location>
        <begin position="14"/>
        <end position="44"/>
    </location>
</feature>
<evidence type="ECO:0000259" key="1">
    <source>
        <dbReference type="PROSITE" id="PS50048"/>
    </source>
</evidence>
<dbReference type="Gene3D" id="4.10.240.10">
    <property type="entry name" value="Zn(2)-C6 fungal-type DNA-binding domain"/>
    <property type="match status" value="1"/>
</dbReference>
<dbReference type="GO" id="GO:0008270">
    <property type="term" value="F:zinc ion binding"/>
    <property type="evidence" value="ECO:0007669"/>
    <property type="project" value="InterPro"/>
</dbReference>
<dbReference type="InterPro" id="IPR036864">
    <property type="entry name" value="Zn2-C6_fun-type_DNA-bd_sf"/>
</dbReference>
<dbReference type="CDD" id="cd00067">
    <property type="entry name" value="GAL4"/>
    <property type="match status" value="1"/>
</dbReference>
<dbReference type="PROSITE" id="PS50048">
    <property type="entry name" value="ZN2_CY6_FUNGAL_2"/>
    <property type="match status" value="1"/>
</dbReference>
<organism evidence="2 3">
    <name type="scientific">Gigaspora rosea</name>
    <dbReference type="NCBI Taxonomy" id="44941"/>
    <lineage>
        <taxon>Eukaryota</taxon>
        <taxon>Fungi</taxon>
        <taxon>Fungi incertae sedis</taxon>
        <taxon>Mucoromycota</taxon>
        <taxon>Glomeromycotina</taxon>
        <taxon>Glomeromycetes</taxon>
        <taxon>Diversisporales</taxon>
        <taxon>Gigasporaceae</taxon>
        <taxon>Gigaspora</taxon>
    </lineage>
</organism>
<dbReference type="Pfam" id="PF00172">
    <property type="entry name" value="Zn_clus"/>
    <property type="match status" value="1"/>
</dbReference>
<evidence type="ECO:0000313" key="3">
    <source>
        <dbReference type="Proteomes" id="UP000266673"/>
    </source>
</evidence>
<dbReference type="PROSITE" id="PS00463">
    <property type="entry name" value="ZN2_CY6_FUNGAL_1"/>
    <property type="match status" value="1"/>
</dbReference>
<comment type="caution">
    <text evidence="2">The sequence shown here is derived from an EMBL/GenBank/DDBJ whole genome shotgun (WGS) entry which is preliminary data.</text>
</comment>
<reference evidence="2 3" key="1">
    <citation type="submission" date="2018-06" db="EMBL/GenBank/DDBJ databases">
        <title>Comparative genomics reveals the genomic features of Rhizophagus irregularis, R. cerebriforme, R. diaphanum and Gigaspora rosea, and their symbiotic lifestyle signature.</title>
        <authorList>
            <person name="Morin E."/>
            <person name="San Clemente H."/>
            <person name="Chen E.C.H."/>
            <person name="De La Providencia I."/>
            <person name="Hainaut M."/>
            <person name="Kuo A."/>
            <person name="Kohler A."/>
            <person name="Murat C."/>
            <person name="Tang N."/>
            <person name="Roy S."/>
            <person name="Loubradou J."/>
            <person name="Henrissat B."/>
            <person name="Grigoriev I.V."/>
            <person name="Corradi N."/>
            <person name="Roux C."/>
            <person name="Martin F.M."/>
        </authorList>
    </citation>
    <scope>NUCLEOTIDE SEQUENCE [LARGE SCALE GENOMIC DNA]</scope>
    <source>
        <strain evidence="2 3">DAOM 194757</strain>
    </source>
</reference>